<comment type="caution">
    <text evidence="2">The sequence shown here is derived from an EMBL/GenBank/DDBJ whole genome shotgun (WGS) entry which is preliminary data.</text>
</comment>
<accession>A0A1F5C898</accession>
<reference evidence="2 3" key="1">
    <citation type="journal article" date="2016" name="Nat. Commun.">
        <title>Thousands of microbial genomes shed light on interconnected biogeochemical processes in an aquifer system.</title>
        <authorList>
            <person name="Anantharaman K."/>
            <person name="Brown C.T."/>
            <person name="Hug L.A."/>
            <person name="Sharon I."/>
            <person name="Castelle C.J."/>
            <person name="Probst A.J."/>
            <person name="Thomas B.C."/>
            <person name="Singh A."/>
            <person name="Wilkins M.J."/>
            <person name="Karaoz U."/>
            <person name="Brodie E.L."/>
            <person name="Williams K.H."/>
            <person name="Hubbard S.S."/>
            <person name="Banfield J.F."/>
        </authorList>
    </citation>
    <scope>NUCLEOTIDE SEQUENCE [LARGE SCALE GENOMIC DNA]</scope>
</reference>
<keyword evidence="1" id="KW-0175">Coiled coil</keyword>
<organism evidence="2 3">
    <name type="scientific">Candidatus Azambacteria bacterium RIFCSPLOWO2_01_FULL_37_9</name>
    <dbReference type="NCBI Taxonomy" id="1797297"/>
    <lineage>
        <taxon>Bacteria</taxon>
        <taxon>Candidatus Azamiibacteriota</taxon>
    </lineage>
</organism>
<evidence type="ECO:0000313" key="2">
    <source>
        <dbReference type="EMBL" id="OGD39087.1"/>
    </source>
</evidence>
<feature type="coiled-coil region" evidence="1">
    <location>
        <begin position="22"/>
        <end position="56"/>
    </location>
</feature>
<dbReference type="AlphaFoldDB" id="A0A1F5C898"/>
<sequence length="113" mass="13329">MKREVKIKDQINKIDKGVAYWNIKIEKMQKRVQAEIQKLEDEKTTLEMKLSTLKKARSKRCKHNGKIIKRYNARSDASFEYFLICAKCDQWIGSQRFDGSVKCLVSLTEKQLE</sequence>
<name>A0A1F5C898_9BACT</name>
<dbReference type="EMBL" id="MEYQ01000017">
    <property type="protein sequence ID" value="OGD39087.1"/>
    <property type="molecule type" value="Genomic_DNA"/>
</dbReference>
<evidence type="ECO:0000313" key="3">
    <source>
        <dbReference type="Proteomes" id="UP000177947"/>
    </source>
</evidence>
<dbReference type="Proteomes" id="UP000177947">
    <property type="component" value="Unassembled WGS sequence"/>
</dbReference>
<protein>
    <submittedName>
        <fullName evidence="2">Uncharacterized protein</fullName>
    </submittedName>
</protein>
<gene>
    <name evidence="2" type="ORF">A2907_01150</name>
</gene>
<proteinExistence type="predicted"/>
<evidence type="ECO:0000256" key="1">
    <source>
        <dbReference type="SAM" id="Coils"/>
    </source>
</evidence>